<dbReference type="SMART" id="SM00490">
    <property type="entry name" value="HELICc"/>
    <property type="match status" value="1"/>
</dbReference>
<dbReference type="CDD" id="cd17919">
    <property type="entry name" value="DEXHc_Snf"/>
    <property type="match status" value="1"/>
</dbReference>
<reference evidence="6" key="1">
    <citation type="submission" date="2013-10" db="EMBL/GenBank/DDBJ databases">
        <title>Genomic analysis of the causative agents of coccidiosis in chickens.</title>
        <authorList>
            <person name="Reid A.J."/>
            <person name="Blake D."/>
            <person name="Billington K."/>
            <person name="Browne H."/>
            <person name="Dunn M."/>
            <person name="Hung S."/>
            <person name="Kawahara F."/>
            <person name="Miranda-Saavedra D."/>
            <person name="Mourier T."/>
            <person name="Nagra H."/>
            <person name="Otto T.D."/>
            <person name="Rawlings N."/>
            <person name="Sanchez A."/>
            <person name="Sanders M."/>
            <person name="Subramaniam C."/>
            <person name="Tay Y."/>
            <person name="Dear P."/>
            <person name="Doerig C."/>
            <person name="Gruber A."/>
            <person name="Parkinson J."/>
            <person name="Shirley M."/>
            <person name="Wan K.L."/>
            <person name="Berriman M."/>
            <person name="Tomley F."/>
            <person name="Pain A."/>
        </authorList>
    </citation>
    <scope>NUCLEOTIDE SEQUENCE [LARGE SCALE GENOMIC DNA]</scope>
    <source>
        <strain evidence="6">Weybridge</strain>
    </source>
</reference>
<dbReference type="CDD" id="cd18793">
    <property type="entry name" value="SF2_C_SNF"/>
    <property type="match status" value="1"/>
</dbReference>
<feature type="region of interest" description="Disordered" evidence="3">
    <location>
        <begin position="1556"/>
        <end position="1591"/>
    </location>
</feature>
<dbReference type="VEuPathDB" id="ToxoDB:EMWEY_00009820"/>
<dbReference type="EMBL" id="HG722056">
    <property type="protein sequence ID" value="CDJ61320.1"/>
    <property type="molecule type" value="Genomic_DNA"/>
</dbReference>
<dbReference type="Proteomes" id="UP000030763">
    <property type="component" value="Unassembled WGS sequence"/>
</dbReference>
<dbReference type="GO" id="GO:0005524">
    <property type="term" value="F:ATP binding"/>
    <property type="evidence" value="ECO:0007669"/>
    <property type="project" value="InterPro"/>
</dbReference>
<evidence type="ECO:0000313" key="7">
    <source>
        <dbReference type="Proteomes" id="UP000030763"/>
    </source>
</evidence>
<gene>
    <name evidence="6" type="ORF">EMWEY_00009820</name>
</gene>
<proteinExistence type="predicted"/>
<dbReference type="Gene3D" id="3.40.50.300">
    <property type="entry name" value="P-loop containing nucleotide triphosphate hydrolases"/>
    <property type="match status" value="2"/>
</dbReference>
<dbReference type="Pfam" id="PF00176">
    <property type="entry name" value="SNF2-rel_dom"/>
    <property type="match status" value="1"/>
</dbReference>
<evidence type="ECO:0000259" key="5">
    <source>
        <dbReference type="PROSITE" id="PS51194"/>
    </source>
</evidence>
<dbReference type="InterPro" id="IPR027417">
    <property type="entry name" value="P-loop_NTPase"/>
</dbReference>
<evidence type="ECO:0000256" key="2">
    <source>
        <dbReference type="SAM" id="Coils"/>
    </source>
</evidence>
<feature type="non-terminal residue" evidence="6">
    <location>
        <position position="1"/>
    </location>
</feature>
<keyword evidence="1" id="KW-0378">Hydrolase</keyword>
<reference evidence="6" key="2">
    <citation type="submission" date="2013-10" db="EMBL/GenBank/DDBJ databases">
        <authorList>
            <person name="Aslett M."/>
        </authorList>
    </citation>
    <scope>NUCLEOTIDE SEQUENCE [LARGE SCALE GENOMIC DNA]</scope>
    <source>
        <strain evidence="6">Weybridge</strain>
    </source>
</reference>
<dbReference type="InterPro" id="IPR038718">
    <property type="entry name" value="SNF2-like_sf"/>
</dbReference>
<dbReference type="PROSITE" id="PS51192">
    <property type="entry name" value="HELICASE_ATP_BIND_1"/>
    <property type="match status" value="1"/>
</dbReference>
<dbReference type="GeneID" id="25334968"/>
<feature type="compositionally biased region" description="Low complexity" evidence="3">
    <location>
        <begin position="631"/>
        <end position="642"/>
    </location>
</feature>
<keyword evidence="2" id="KW-0175">Coiled coil</keyword>
<feature type="region of interest" description="Disordered" evidence="3">
    <location>
        <begin position="916"/>
        <end position="989"/>
    </location>
</feature>
<feature type="region of interest" description="Disordered" evidence="3">
    <location>
        <begin position="631"/>
        <end position="672"/>
    </location>
</feature>
<dbReference type="Pfam" id="PF00271">
    <property type="entry name" value="Helicase_C"/>
    <property type="match status" value="1"/>
</dbReference>
<dbReference type="PROSITE" id="PS51194">
    <property type="entry name" value="HELICASE_CTER"/>
    <property type="match status" value="1"/>
</dbReference>
<dbReference type="PANTHER" id="PTHR10799">
    <property type="entry name" value="SNF2/RAD54 HELICASE FAMILY"/>
    <property type="match status" value="1"/>
</dbReference>
<evidence type="ECO:0000259" key="4">
    <source>
        <dbReference type="PROSITE" id="PS51192"/>
    </source>
</evidence>
<accession>U6MI41</accession>
<feature type="compositionally biased region" description="Low complexity" evidence="3">
    <location>
        <begin position="541"/>
        <end position="558"/>
    </location>
</feature>
<feature type="region of interest" description="Disordered" evidence="3">
    <location>
        <begin position="1289"/>
        <end position="1338"/>
    </location>
</feature>
<feature type="coiled-coil region" evidence="2">
    <location>
        <begin position="1098"/>
        <end position="1154"/>
    </location>
</feature>
<dbReference type="InterPro" id="IPR001650">
    <property type="entry name" value="Helicase_C-like"/>
</dbReference>
<organism evidence="6 7">
    <name type="scientific">Eimeria maxima</name>
    <name type="common">Coccidian parasite</name>
    <dbReference type="NCBI Taxonomy" id="5804"/>
    <lineage>
        <taxon>Eukaryota</taxon>
        <taxon>Sar</taxon>
        <taxon>Alveolata</taxon>
        <taxon>Apicomplexa</taxon>
        <taxon>Conoidasida</taxon>
        <taxon>Coccidia</taxon>
        <taxon>Eucoccidiorida</taxon>
        <taxon>Eimeriorina</taxon>
        <taxon>Eimeriidae</taxon>
        <taxon>Eimeria</taxon>
    </lineage>
</organism>
<evidence type="ECO:0000256" key="3">
    <source>
        <dbReference type="SAM" id="MobiDB-lite"/>
    </source>
</evidence>
<dbReference type="Gene3D" id="3.40.50.10810">
    <property type="entry name" value="Tandem AAA-ATPase domain"/>
    <property type="match status" value="1"/>
</dbReference>
<dbReference type="GO" id="GO:0016787">
    <property type="term" value="F:hydrolase activity"/>
    <property type="evidence" value="ECO:0007669"/>
    <property type="project" value="UniProtKB-KW"/>
</dbReference>
<dbReference type="OrthoDB" id="448448at2759"/>
<dbReference type="InterPro" id="IPR000330">
    <property type="entry name" value="SNF2_N"/>
</dbReference>
<dbReference type="SMART" id="SM00487">
    <property type="entry name" value="DEXDc"/>
    <property type="match status" value="1"/>
</dbReference>
<protein>
    <submittedName>
        <fullName evidence="6">SNF2 family N-terminal domain containing protein, putative</fullName>
    </submittedName>
</protein>
<sequence length="1769" mass="191877">LGKTIQTLCFLSYLSAMKVDGPHLIVVPLSTVGNWLHEIHRFTPSLTHIKICGSRNERQHAMQDRLAAKGLYDLYVTTYETVKSEEEFFVEQIPHWQCIVLDEAHRIKNASGAIRHSLDRVQGNMRLLLTGTPLQNNAQELFTLINFLMPDVFRDSLVIEQAFAQNAKSAAGKSGGKQPRGRSKAAALAEMDVDTMFKQEDLNKIRQLLDRVMLRRLKEQAIALPRKVFHDIWLPISDLSAKWYRRLLEIKSLQEEARSNSARVNFRKMLGLVIKMRILCAHPKGVCARESQLQRLQAFFSQEDPALQEEVTKAARELQAVEGAAHLAGSSKLLFLDKLMCHLHFLNCKYVPAYERDYMAHKNDAATYEFYKRHEEAVLTALAEGRKPPRRPKRSELIGIPEYRALLERGMPNRDLTTARDESFLKEGLFAAEPVMPTKDSCNPELQERKRGQGEDDDVSDNEGVGKRKQEPADADVSDADAVAAQTSAEDQPRSRTERRARRNLIVDDDDLVPVDSGASAAAGQSQEGAAGGATDVAPSTPTAPAGQEAGGETETAAMAVKSPEEKREGDDKSNLPTACCTGSPASHKDHKEGVDSLEGQPVKAEPIVAAASQAQADDTKREVLVATTPAAAGATAPVQGTEGQTKAESSPDSDRSDLKSNGGDKAAKSEAANTPRVQRLLIFTQFQLVLDELEAYCKYRGWRYLRLDGSTNKFVRELDIRDFNNDNTCYFVYLISTRAGGLGINLTAANHVVIYDHDWNPFIDLQAVDRAHRIGQQREVHVWSLVSEWTVEERMAFRREQKLRLDKLLVQQQVEEEADALDGEEGEDIKEHRSEKISTDEVRRLMLHGKKAIVQMASTGTEDIANLCLEDLVSRARQPLPVLGEDEEPLVLEGSASFEEDMDEKNLVDINEVMDEEAEERRNQQQLAEGTEEPAAPEGPCEGGVGKPSTEGEEAKPSGSTSPGGGAEEEVEVCEAPTTAGSGTKGGLEAELQSAGVLWRSGRERKKPVALYVPQEFTQREERRKLRHETRCFVCGNGKDHVQSSVDREGKPVEVAYDYCRYNVGEDYYMQLRQRGMNVTPHNWILLLCSKCKAVEEQQTRRRLTKEEKDHEKLMQQELRQQQRQLHLDGARLRLEKDEMKHLQRQRAEEERRLFDRKQAVDRLDEAAEISLRQAYQRLFPEAFLAEIEKRSAAAKAAQRASREAAVAEAMNAAAAAGADGQAALASAAAAAIKKASKKPTNQLANMKLPSQSLSVCDNCRFPCHGVKEYPGPCCFPDEVIQKFVARARPASQSEPNSGGGGAGAAGGADGVIELDASPGEGGTAKEGSDASASPGIPQSALRALASSAALLQGGFPDAGGSASATAAAAAAAAGCDQRVKYMQRQVCAACHEWRIGKRSHTRKHCLTLTAEQRQEYDERRAKMLLVAELLRTKDPIPDANPGAYPSASPQRLKAFFQQYQEAADRILEECMVAAGLQHAIASRFTSSKKVVPSPIGQAPVAAGQGSQNNVPSLNSVAASKDRISMILNRSKEMLLMKRHMELQVLATLSAANGRGPGPNLANLNNDQKKLLGSSGEGEKPLMTPPSDTNSEVEVIGVSRVGAPTADVSSVAPGANCAPTVAEAVPTAAGAVAAPEGAVKAAVGKRQSADAPNSGARGATVAALPAASKRQRRTVPIKTADAVAAYVQAAEMGGGSIAASAVAAAVKQKPIIEFFKSRNKAAASAIGGLTKQPLLAGAGGQGASRPGGMAGATLASWGPKPASDTESD</sequence>
<evidence type="ECO:0000313" key="6">
    <source>
        <dbReference type="EMBL" id="CDJ61320.1"/>
    </source>
</evidence>
<feature type="domain" description="Helicase ATP-binding" evidence="4">
    <location>
        <begin position="1"/>
        <end position="151"/>
    </location>
</feature>
<dbReference type="InterPro" id="IPR014001">
    <property type="entry name" value="Helicase_ATP-bd"/>
</dbReference>
<evidence type="ECO:0000256" key="1">
    <source>
        <dbReference type="ARBA" id="ARBA00022801"/>
    </source>
</evidence>
<dbReference type="SUPFAM" id="SSF52540">
    <property type="entry name" value="P-loop containing nucleoside triphosphate hydrolases"/>
    <property type="match status" value="2"/>
</dbReference>
<feature type="compositionally biased region" description="Low complexity" evidence="3">
    <location>
        <begin position="514"/>
        <end position="529"/>
    </location>
</feature>
<feature type="domain" description="Helicase C-terminal" evidence="5">
    <location>
        <begin position="667"/>
        <end position="823"/>
    </location>
</feature>
<feature type="compositionally biased region" description="Gly residues" evidence="3">
    <location>
        <begin position="1299"/>
        <end position="1311"/>
    </location>
</feature>
<name>U6MI41_EIMMA</name>
<feature type="region of interest" description="Disordered" evidence="3">
    <location>
        <begin position="1736"/>
        <end position="1769"/>
    </location>
</feature>
<keyword evidence="7" id="KW-1185">Reference proteome</keyword>
<dbReference type="InterPro" id="IPR049730">
    <property type="entry name" value="SNF2/RAD54-like_C"/>
</dbReference>
<feature type="region of interest" description="Disordered" evidence="3">
    <location>
        <begin position="435"/>
        <end position="602"/>
    </location>
</feature>
<dbReference type="RefSeq" id="XP_013337970.1">
    <property type="nucleotide sequence ID" value="XM_013482516.1"/>
</dbReference>
<feature type="compositionally biased region" description="Basic and acidic residues" evidence="3">
    <location>
        <begin position="563"/>
        <end position="574"/>
    </location>
</feature>